<gene>
    <name evidence="7" type="ORF">FZ934_26680</name>
</gene>
<dbReference type="InterPro" id="IPR016156">
    <property type="entry name" value="FAD/NAD-linked_Rdtase_dimer_sf"/>
</dbReference>
<dbReference type="EMBL" id="CP043499">
    <property type="protein sequence ID" value="QFY63806.1"/>
    <property type="molecule type" value="Genomic_DNA"/>
</dbReference>
<dbReference type="Pfam" id="PF14759">
    <property type="entry name" value="Reductase_C"/>
    <property type="match status" value="1"/>
</dbReference>
<name>A0A5Q0CDC9_9HYPH</name>
<dbReference type="PRINTS" id="PR00411">
    <property type="entry name" value="PNDRDTASEI"/>
</dbReference>
<dbReference type="InterPro" id="IPR050446">
    <property type="entry name" value="FAD-oxidoreductase/Apoptosis"/>
</dbReference>
<dbReference type="InterPro" id="IPR036188">
    <property type="entry name" value="FAD/NAD-bd_sf"/>
</dbReference>
<dbReference type="SUPFAM" id="SSF55424">
    <property type="entry name" value="FAD/NAD-linked reductases, dimerisation (C-terminal) domain"/>
    <property type="match status" value="1"/>
</dbReference>
<keyword evidence="8" id="KW-1185">Reference proteome</keyword>
<dbReference type="Gene3D" id="3.50.50.60">
    <property type="entry name" value="FAD/NAD(P)-binding domain"/>
    <property type="match status" value="2"/>
</dbReference>
<geneLocation type="plasmid" evidence="7 8">
    <name>unnamed</name>
</geneLocation>
<accession>A0A5Q0CDC9</accession>
<keyword evidence="4" id="KW-0560">Oxidoreductase</keyword>
<dbReference type="GO" id="GO:0016651">
    <property type="term" value="F:oxidoreductase activity, acting on NAD(P)H"/>
    <property type="evidence" value="ECO:0007669"/>
    <property type="project" value="TreeGrafter"/>
</dbReference>
<feature type="domain" description="FAD/NAD(P)-binding" evidence="5">
    <location>
        <begin position="3"/>
        <end position="299"/>
    </location>
</feature>
<dbReference type="GO" id="GO:0005737">
    <property type="term" value="C:cytoplasm"/>
    <property type="evidence" value="ECO:0007669"/>
    <property type="project" value="TreeGrafter"/>
</dbReference>
<dbReference type="PANTHER" id="PTHR43557:SF2">
    <property type="entry name" value="RIESKE DOMAIN-CONTAINING PROTEIN-RELATED"/>
    <property type="match status" value="1"/>
</dbReference>
<dbReference type="Proteomes" id="UP000326881">
    <property type="component" value="Plasmid unnamed"/>
</dbReference>
<keyword evidence="2" id="KW-0285">Flavoprotein</keyword>
<dbReference type="KEGG" id="rgr:FZ934_26680"/>
<dbReference type="Gene3D" id="3.30.390.30">
    <property type="match status" value="1"/>
</dbReference>
<feature type="domain" description="Reductase C-terminal" evidence="6">
    <location>
        <begin position="318"/>
        <end position="406"/>
    </location>
</feature>
<proteinExistence type="predicted"/>
<dbReference type="PANTHER" id="PTHR43557">
    <property type="entry name" value="APOPTOSIS-INDUCING FACTOR 1"/>
    <property type="match status" value="1"/>
</dbReference>
<dbReference type="OrthoDB" id="7809559at2"/>
<evidence type="ECO:0000259" key="5">
    <source>
        <dbReference type="Pfam" id="PF07992"/>
    </source>
</evidence>
<evidence type="ECO:0000256" key="2">
    <source>
        <dbReference type="ARBA" id="ARBA00022630"/>
    </source>
</evidence>
<evidence type="ECO:0000313" key="8">
    <source>
        <dbReference type="Proteomes" id="UP000326881"/>
    </source>
</evidence>
<evidence type="ECO:0000256" key="4">
    <source>
        <dbReference type="ARBA" id="ARBA00023002"/>
    </source>
</evidence>
<dbReference type="PRINTS" id="PR00368">
    <property type="entry name" value="FADPNR"/>
</dbReference>
<evidence type="ECO:0000256" key="1">
    <source>
        <dbReference type="ARBA" id="ARBA00001974"/>
    </source>
</evidence>
<sequence length="408" mass="43319">MSHFVIIGAGECGARAAFALREKGFKGKVTLVGAEPFAPYERPPLSKSSLSELLEPKFVAAKEKYEQSGIDLLTGMDAVAIDLERKSVSLSRGQEIAYDKLLIATGASARRLPGMPVQSRHIMSLRTHHDALAIRRYLEPGKHVLIIGGGFIGLEVAATARSLGAQATLIEGLERVLKRGVPHEIAEVISARHALEGVDLRCGVAIARVEESDTGVTVELATGEILDADLVLVGIGASPNTDLAERSGLAIENGIAVDQFLQTSAVDVYAAGDCCSFPLALYDGRRIRLESWRNAQEQGTLAAANMMGIGEPISSVPWFWSDQYDLTLQIAGLAEGAVTHLRREIGEGSFMVFHLDADGRLLAASGVGPGNSVARDIRLAEMLIAARACPDPAALVAPDVKLKSLLAA</sequence>
<dbReference type="SUPFAM" id="SSF51905">
    <property type="entry name" value="FAD/NAD(P)-binding domain"/>
    <property type="match status" value="1"/>
</dbReference>
<dbReference type="InterPro" id="IPR023753">
    <property type="entry name" value="FAD/NAD-binding_dom"/>
</dbReference>
<organism evidence="7 8">
    <name type="scientific">Rhizobium grahamii</name>
    <dbReference type="NCBI Taxonomy" id="1120045"/>
    <lineage>
        <taxon>Bacteria</taxon>
        <taxon>Pseudomonadati</taxon>
        <taxon>Pseudomonadota</taxon>
        <taxon>Alphaproteobacteria</taxon>
        <taxon>Hyphomicrobiales</taxon>
        <taxon>Rhizobiaceae</taxon>
        <taxon>Rhizobium/Agrobacterium group</taxon>
        <taxon>Rhizobium</taxon>
    </lineage>
</organism>
<keyword evidence="7" id="KW-0614">Plasmid</keyword>
<reference evidence="7 8" key="1">
    <citation type="submission" date="2019-08" db="EMBL/GenBank/DDBJ databases">
        <title>Prosopis cineraria nodule microbiome.</title>
        <authorList>
            <person name="Ali R."/>
            <person name="Chaluvadi S.R."/>
            <person name="Wang X."/>
        </authorList>
    </citation>
    <scope>NUCLEOTIDE SEQUENCE [LARGE SCALE GENOMIC DNA]</scope>
    <source>
        <strain evidence="7 8">BG7</strain>
        <plasmid evidence="7 8">unnamed</plasmid>
    </source>
</reference>
<keyword evidence="3" id="KW-0274">FAD</keyword>
<protein>
    <submittedName>
        <fullName evidence="7">Ferredoxin reductase</fullName>
    </submittedName>
</protein>
<dbReference type="RefSeq" id="WP_153273753.1">
    <property type="nucleotide sequence ID" value="NZ_CP043499.1"/>
</dbReference>
<dbReference type="Pfam" id="PF07992">
    <property type="entry name" value="Pyr_redox_2"/>
    <property type="match status" value="1"/>
</dbReference>
<dbReference type="InterPro" id="IPR028202">
    <property type="entry name" value="Reductase_C"/>
</dbReference>
<dbReference type="AlphaFoldDB" id="A0A5Q0CDC9"/>
<comment type="cofactor">
    <cofactor evidence="1">
        <name>FAD</name>
        <dbReference type="ChEBI" id="CHEBI:57692"/>
    </cofactor>
</comment>
<evidence type="ECO:0000256" key="3">
    <source>
        <dbReference type="ARBA" id="ARBA00022827"/>
    </source>
</evidence>
<evidence type="ECO:0000259" key="6">
    <source>
        <dbReference type="Pfam" id="PF14759"/>
    </source>
</evidence>
<evidence type="ECO:0000313" key="7">
    <source>
        <dbReference type="EMBL" id="QFY63806.1"/>
    </source>
</evidence>